<evidence type="ECO:0000256" key="1">
    <source>
        <dbReference type="SAM" id="Coils"/>
    </source>
</evidence>
<keyword evidence="1" id="KW-0175">Coiled coil</keyword>
<organism evidence="2 3">
    <name type="scientific">Mikania micrantha</name>
    <name type="common">bitter vine</name>
    <dbReference type="NCBI Taxonomy" id="192012"/>
    <lineage>
        <taxon>Eukaryota</taxon>
        <taxon>Viridiplantae</taxon>
        <taxon>Streptophyta</taxon>
        <taxon>Embryophyta</taxon>
        <taxon>Tracheophyta</taxon>
        <taxon>Spermatophyta</taxon>
        <taxon>Magnoliopsida</taxon>
        <taxon>eudicotyledons</taxon>
        <taxon>Gunneridae</taxon>
        <taxon>Pentapetalae</taxon>
        <taxon>asterids</taxon>
        <taxon>campanulids</taxon>
        <taxon>Asterales</taxon>
        <taxon>Asteraceae</taxon>
        <taxon>Asteroideae</taxon>
        <taxon>Heliantheae alliance</taxon>
        <taxon>Eupatorieae</taxon>
        <taxon>Mikania</taxon>
    </lineage>
</organism>
<name>A0A5N6NIH5_9ASTR</name>
<reference evidence="2 3" key="1">
    <citation type="submission" date="2019-05" db="EMBL/GenBank/DDBJ databases">
        <title>Mikania micrantha, genome provides insights into the molecular mechanism of rapid growth.</title>
        <authorList>
            <person name="Liu B."/>
        </authorList>
    </citation>
    <scope>NUCLEOTIDE SEQUENCE [LARGE SCALE GENOMIC DNA]</scope>
    <source>
        <strain evidence="2">NLD-2019</strain>
        <tissue evidence="2">Leaf</tissue>
    </source>
</reference>
<evidence type="ECO:0000313" key="2">
    <source>
        <dbReference type="EMBL" id="KAD4888037.1"/>
    </source>
</evidence>
<proteinExistence type="predicted"/>
<keyword evidence="3" id="KW-1185">Reference proteome</keyword>
<gene>
    <name evidence="2" type="ORF">E3N88_20110</name>
</gene>
<dbReference type="AlphaFoldDB" id="A0A5N6NIH5"/>
<dbReference type="Proteomes" id="UP000326396">
    <property type="component" value="Linkage Group LG19"/>
</dbReference>
<accession>A0A5N6NIH5</accession>
<evidence type="ECO:0000313" key="3">
    <source>
        <dbReference type="Proteomes" id="UP000326396"/>
    </source>
</evidence>
<sequence>MLYFEDLDVVHNNSSSNSVLFIDLTQYFQIRSTHDSESETASEVNPPTIVLDEDEVFKGKFEYDEDDPNYSTEASIIGIEYYEGEVNIDLIDNGVVYQKDEWVDQRSYDTFGIYKGYLVEKYGEDDSQHPHFDEPLWSRTQSTSCDSSSCRHERQDSEIQRLNKIIEELVKEKESEKAKKEKEKAKKEAMLERMASIESLLRVVTKNLPSSS</sequence>
<dbReference type="EMBL" id="SZYD01000011">
    <property type="protein sequence ID" value="KAD4888037.1"/>
    <property type="molecule type" value="Genomic_DNA"/>
</dbReference>
<protein>
    <submittedName>
        <fullName evidence="2">Uncharacterized protein</fullName>
    </submittedName>
</protein>
<feature type="coiled-coil region" evidence="1">
    <location>
        <begin position="152"/>
        <end position="200"/>
    </location>
</feature>
<comment type="caution">
    <text evidence="2">The sequence shown here is derived from an EMBL/GenBank/DDBJ whole genome shotgun (WGS) entry which is preliminary data.</text>
</comment>